<dbReference type="PROSITE" id="PS50157">
    <property type="entry name" value="ZINC_FINGER_C2H2_2"/>
    <property type="match status" value="1"/>
</dbReference>
<protein>
    <submittedName>
        <fullName evidence="6">Transcriptional repressor CTCFL</fullName>
    </submittedName>
</protein>
<feature type="non-terminal residue" evidence="6">
    <location>
        <position position="36"/>
    </location>
</feature>
<name>A0A091K7M4_COLST</name>
<keyword evidence="2 4" id="KW-0863">Zinc-finger</keyword>
<evidence type="ECO:0000256" key="1">
    <source>
        <dbReference type="ARBA" id="ARBA00022723"/>
    </source>
</evidence>
<dbReference type="InterPro" id="IPR036236">
    <property type="entry name" value="Znf_C2H2_sf"/>
</dbReference>
<dbReference type="PROSITE" id="PS00028">
    <property type="entry name" value="ZINC_FINGER_C2H2_1"/>
    <property type="match status" value="1"/>
</dbReference>
<evidence type="ECO:0000313" key="7">
    <source>
        <dbReference type="Proteomes" id="UP000053615"/>
    </source>
</evidence>
<evidence type="ECO:0000256" key="3">
    <source>
        <dbReference type="ARBA" id="ARBA00022833"/>
    </source>
</evidence>
<dbReference type="SUPFAM" id="SSF57667">
    <property type="entry name" value="beta-beta-alpha zinc fingers"/>
    <property type="match status" value="1"/>
</dbReference>
<dbReference type="Proteomes" id="UP000053615">
    <property type="component" value="Unassembled WGS sequence"/>
</dbReference>
<accession>A0A091K7M4</accession>
<organism evidence="6 7">
    <name type="scientific">Colius striatus</name>
    <name type="common">Speckled mousebird</name>
    <dbReference type="NCBI Taxonomy" id="57412"/>
    <lineage>
        <taxon>Eukaryota</taxon>
        <taxon>Metazoa</taxon>
        <taxon>Chordata</taxon>
        <taxon>Craniata</taxon>
        <taxon>Vertebrata</taxon>
        <taxon>Euteleostomi</taxon>
        <taxon>Archelosauria</taxon>
        <taxon>Archosauria</taxon>
        <taxon>Dinosauria</taxon>
        <taxon>Saurischia</taxon>
        <taxon>Theropoda</taxon>
        <taxon>Coelurosauria</taxon>
        <taxon>Aves</taxon>
        <taxon>Neognathae</taxon>
        <taxon>Neoaves</taxon>
        <taxon>Telluraves</taxon>
        <taxon>Coraciimorphae</taxon>
        <taxon>Coliiformes</taxon>
        <taxon>Coliidae</taxon>
        <taxon>Colius</taxon>
    </lineage>
</organism>
<keyword evidence="7" id="KW-1185">Reference proteome</keyword>
<dbReference type="FunFam" id="3.30.160.60:FF:002343">
    <property type="entry name" value="Zinc finger protein 33A"/>
    <property type="match status" value="1"/>
</dbReference>
<evidence type="ECO:0000313" key="6">
    <source>
        <dbReference type="EMBL" id="KFP33000.1"/>
    </source>
</evidence>
<dbReference type="AlphaFoldDB" id="A0A091K7M4"/>
<keyword evidence="3" id="KW-0862">Zinc</keyword>
<proteinExistence type="predicted"/>
<evidence type="ECO:0000256" key="4">
    <source>
        <dbReference type="PROSITE-ProRule" id="PRU00042"/>
    </source>
</evidence>
<dbReference type="Gene3D" id="3.30.160.60">
    <property type="entry name" value="Classic Zinc Finger"/>
    <property type="match status" value="1"/>
</dbReference>
<evidence type="ECO:0000256" key="2">
    <source>
        <dbReference type="ARBA" id="ARBA00022771"/>
    </source>
</evidence>
<keyword evidence="1" id="KW-0479">Metal-binding</keyword>
<gene>
    <name evidence="6" type="ORF">N325_03465</name>
</gene>
<dbReference type="GO" id="GO:0008270">
    <property type="term" value="F:zinc ion binding"/>
    <property type="evidence" value="ECO:0007669"/>
    <property type="project" value="UniProtKB-KW"/>
</dbReference>
<feature type="non-terminal residue" evidence="6">
    <location>
        <position position="1"/>
    </location>
</feature>
<dbReference type="InterPro" id="IPR013087">
    <property type="entry name" value="Znf_C2H2_type"/>
</dbReference>
<evidence type="ECO:0000259" key="5">
    <source>
        <dbReference type="PROSITE" id="PS50157"/>
    </source>
</evidence>
<sequence>LIVHQRTHTDEKPFTCLCCSKSFRQKQLLTLHCRKH</sequence>
<reference evidence="6 7" key="1">
    <citation type="submission" date="2014-04" db="EMBL/GenBank/DDBJ databases">
        <title>Genome evolution of avian class.</title>
        <authorList>
            <person name="Zhang G."/>
            <person name="Li C."/>
        </authorList>
    </citation>
    <scope>NUCLEOTIDE SEQUENCE [LARGE SCALE GENOMIC DNA]</scope>
    <source>
        <strain evidence="6">BGI_N325</strain>
    </source>
</reference>
<feature type="domain" description="C2H2-type" evidence="5">
    <location>
        <begin position="14"/>
        <end position="36"/>
    </location>
</feature>
<dbReference type="EMBL" id="KK548286">
    <property type="protein sequence ID" value="KFP33000.1"/>
    <property type="molecule type" value="Genomic_DNA"/>
</dbReference>